<evidence type="ECO:0000313" key="2">
    <source>
        <dbReference type="Proteomes" id="UP000824533"/>
    </source>
</evidence>
<reference evidence="1 2" key="1">
    <citation type="journal article" date="2021" name="Front. Genet.">
        <title>Chromosome-Level Genome Assembly Reveals Significant Gene Expansion in the Toll and IMD Signaling Pathways of Dendrolimus kikuchii.</title>
        <authorList>
            <person name="Zhou J."/>
            <person name="Wu P."/>
            <person name="Xiong Z."/>
            <person name="Liu N."/>
            <person name="Zhao N."/>
            <person name="Ji M."/>
            <person name="Qiu Y."/>
            <person name="Yang B."/>
        </authorList>
    </citation>
    <scope>NUCLEOTIDE SEQUENCE [LARGE SCALE GENOMIC DNA]</scope>
    <source>
        <strain evidence="1">Ann1</strain>
    </source>
</reference>
<evidence type="ECO:0000313" key="1">
    <source>
        <dbReference type="EMBL" id="KAJ0173773.1"/>
    </source>
</evidence>
<keyword evidence="2" id="KW-1185">Reference proteome</keyword>
<dbReference type="Proteomes" id="UP000824533">
    <property type="component" value="Linkage Group LG19"/>
</dbReference>
<sequence>MVSVGSWRRRSPNDCEERSDPGASSSGVPRAPPNCARCRNHRLKVELKGHKRYCKYRYCTCEKCRLTADRQRVMALQTALRRAQAQDEARARSGVQPTGIELDTPEPPVVKPPRSPIVPPPPPRSLGSASCDSVPGSPGVSPYAPPSAPPQPPMPHLLPPQQPAVSLETLVENCHKLLEKFHYSWEMMPLVLVILNYAGSDLDEASRKIDEGKMIINEYARKHNLNIFDGLELRNSTRHAVLCVDACCAMLCVANLCSGISGQVPHSSSRPAAPLALLMSIGDDHIINTPYDINIYIYIHKLYARVYLCFNKVYYLHVPLLRILIGSA</sequence>
<comment type="caution">
    <text evidence="1">The sequence shown here is derived from an EMBL/GenBank/DDBJ whole genome shotgun (WGS) entry which is preliminary data.</text>
</comment>
<gene>
    <name evidence="1" type="ORF">K1T71_010922</name>
</gene>
<accession>A0ACC1CQE7</accession>
<dbReference type="EMBL" id="CM034405">
    <property type="protein sequence ID" value="KAJ0173773.1"/>
    <property type="molecule type" value="Genomic_DNA"/>
</dbReference>
<protein>
    <submittedName>
        <fullName evidence="1">Uncharacterized protein</fullName>
    </submittedName>
</protein>
<name>A0ACC1CQE7_9NEOP</name>
<organism evidence="1 2">
    <name type="scientific">Dendrolimus kikuchii</name>
    <dbReference type="NCBI Taxonomy" id="765133"/>
    <lineage>
        <taxon>Eukaryota</taxon>
        <taxon>Metazoa</taxon>
        <taxon>Ecdysozoa</taxon>
        <taxon>Arthropoda</taxon>
        <taxon>Hexapoda</taxon>
        <taxon>Insecta</taxon>
        <taxon>Pterygota</taxon>
        <taxon>Neoptera</taxon>
        <taxon>Endopterygota</taxon>
        <taxon>Lepidoptera</taxon>
        <taxon>Glossata</taxon>
        <taxon>Ditrysia</taxon>
        <taxon>Bombycoidea</taxon>
        <taxon>Lasiocampidae</taxon>
        <taxon>Dendrolimus</taxon>
    </lineage>
</organism>
<proteinExistence type="predicted"/>